<protein>
    <submittedName>
        <fullName evidence="1">Uncharacterized protein</fullName>
    </submittedName>
</protein>
<dbReference type="STRING" id="595434.RISK_006551"/>
<dbReference type="EMBL" id="LECT01000054">
    <property type="protein sequence ID" value="KLU01395.1"/>
    <property type="molecule type" value="Genomic_DNA"/>
</dbReference>
<reference evidence="1" key="1">
    <citation type="submission" date="2015-05" db="EMBL/GenBank/DDBJ databases">
        <title>Permanent draft genome of Rhodopirellula islandicus K833.</title>
        <authorList>
            <person name="Kizina J."/>
            <person name="Richter M."/>
            <person name="Glockner F.O."/>
            <person name="Harder J."/>
        </authorList>
    </citation>
    <scope>NUCLEOTIDE SEQUENCE [LARGE SCALE GENOMIC DNA]</scope>
    <source>
        <strain evidence="1">K833</strain>
    </source>
</reference>
<accession>A0A0J1B3J0</accession>
<evidence type="ECO:0000313" key="2">
    <source>
        <dbReference type="Proteomes" id="UP000036367"/>
    </source>
</evidence>
<comment type="caution">
    <text evidence="1">The sequence shown here is derived from an EMBL/GenBank/DDBJ whole genome shotgun (WGS) entry which is preliminary data.</text>
</comment>
<name>A0A0J1B3J0_RHOIS</name>
<organism evidence="1 2">
    <name type="scientific">Rhodopirellula islandica</name>
    <dbReference type="NCBI Taxonomy" id="595434"/>
    <lineage>
        <taxon>Bacteria</taxon>
        <taxon>Pseudomonadati</taxon>
        <taxon>Planctomycetota</taxon>
        <taxon>Planctomycetia</taxon>
        <taxon>Pirellulales</taxon>
        <taxon>Pirellulaceae</taxon>
        <taxon>Rhodopirellula</taxon>
    </lineage>
</organism>
<dbReference type="OrthoDB" id="9911353at2"/>
<dbReference type="Proteomes" id="UP000036367">
    <property type="component" value="Unassembled WGS sequence"/>
</dbReference>
<evidence type="ECO:0000313" key="1">
    <source>
        <dbReference type="EMBL" id="KLU01395.1"/>
    </source>
</evidence>
<dbReference type="RefSeq" id="WP_047817340.1">
    <property type="nucleotide sequence ID" value="NZ_LECT01000054.1"/>
</dbReference>
<sequence length="121" mass="13395">MSVTISIAPTSEDTWIIRNAVYRWLVARVADLHADQPDVVEQLTISGYCGGISLDRHLQESPELARRIADALRATIDHIRTHAGPLTDDSDAPWPELQPQVCTALDDLQLLLDRFAVVADP</sequence>
<dbReference type="PATRIC" id="fig|595434.4.peg.6233"/>
<gene>
    <name evidence="1" type="ORF">RISK_006551</name>
</gene>
<dbReference type="AlphaFoldDB" id="A0A0J1B3J0"/>
<keyword evidence="2" id="KW-1185">Reference proteome</keyword>
<proteinExistence type="predicted"/>